<comment type="PTM">
    <text evidence="8">Binds 2 heme groups per subunit.</text>
</comment>
<dbReference type="STRING" id="161398.PP2015_3461"/>
<feature type="binding site" description="covalent" evidence="8">
    <location>
        <position position="202"/>
    </location>
    <ligand>
        <name>heme c</name>
        <dbReference type="ChEBI" id="CHEBI:61717"/>
        <label>2</label>
    </ligand>
</feature>
<dbReference type="PIRSF" id="PIRSF000294">
    <property type="entry name" value="Cytochrome-c_peroxidase"/>
    <property type="match status" value="1"/>
</dbReference>
<keyword evidence="5" id="KW-0574">Periplasm</keyword>
<evidence type="ECO:0000313" key="12">
    <source>
        <dbReference type="Proteomes" id="UP000061457"/>
    </source>
</evidence>
<dbReference type="PROSITE" id="PS51007">
    <property type="entry name" value="CYTC"/>
    <property type="match status" value="2"/>
</dbReference>
<feature type="binding site" description="axial binding residue" evidence="9">
    <location>
        <position position="283"/>
    </location>
    <ligand>
        <name>heme c</name>
        <dbReference type="ChEBI" id="CHEBI:61717"/>
        <label>2</label>
    </ligand>
    <ligandPart>
        <name>Fe</name>
        <dbReference type="ChEBI" id="CHEBI:18248"/>
    </ligandPart>
</feature>
<feature type="binding site" description="covalent" evidence="8">
    <location>
        <position position="205"/>
    </location>
    <ligand>
        <name>heme c</name>
        <dbReference type="ChEBI" id="CHEBI:61717"/>
        <label>2</label>
    </ligand>
</feature>
<dbReference type="PATRIC" id="fig|161398.10.peg.3527"/>
<keyword evidence="3 9" id="KW-0479">Metal-binding</keyword>
<keyword evidence="12" id="KW-1185">Reference proteome</keyword>
<dbReference type="GO" id="GO:0004130">
    <property type="term" value="F:cytochrome-c peroxidase activity"/>
    <property type="evidence" value="ECO:0007669"/>
    <property type="project" value="TreeGrafter"/>
</dbReference>
<dbReference type="InterPro" id="IPR026259">
    <property type="entry name" value="MauG/Cytc_peroxidase"/>
</dbReference>
<dbReference type="GO" id="GO:0020037">
    <property type="term" value="F:heme binding"/>
    <property type="evidence" value="ECO:0007669"/>
    <property type="project" value="InterPro"/>
</dbReference>
<comment type="cofactor">
    <cofactor evidence="8">
        <name>heme</name>
        <dbReference type="ChEBI" id="CHEBI:30413"/>
    </cofactor>
    <text evidence="8">Binds 2 heme groups.</text>
</comment>
<dbReference type="EMBL" id="CP013188">
    <property type="protein sequence ID" value="ALO43936.1"/>
    <property type="molecule type" value="Genomic_DNA"/>
</dbReference>
<feature type="domain" description="Cytochrome c" evidence="10">
    <location>
        <begin position="37"/>
        <end position="151"/>
    </location>
</feature>
<dbReference type="InterPro" id="IPR036909">
    <property type="entry name" value="Cyt_c-like_dom_sf"/>
</dbReference>
<keyword evidence="6" id="KW-0560">Oxidoreductase</keyword>
<feature type="binding site" description="covalent" evidence="8">
    <location>
        <position position="59"/>
    </location>
    <ligand>
        <name>heme c</name>
        <dbReference type="ChEBI" id="CHEBI:61717"/>
        <label>1</label>
    </ligand>
</feature>
<reference evidence="11 12" key="1">
    <citation type="submission" date="2015-11" db="EMBL/GenBank/DDBJ databases">
        <authorList>
            <person name="Zhang Y."/>
            <person name="Guo Z."/>
        </authorList>
    </citation>
    <scope>NUCLEOTIDE SEQUENCE [LARGE SCALE GENOMIC DNA]</scope>
    <source>
        <strain evidence="11 12">KCTC 12086</strain>
    </source>
</reference>
<keyword evidence="7 9" id="KW-0408">Iron</keyword>
<dbReference type="InterPro" id="IPR051395">
    <property type="entry name" value="Cytochrome_c_Peroxidase/MauG"/>
</dbReference>
<sequence length="321" mass="36102">MTLTRPFVVLLSVFFLNVAFAKEPISPIFALSKLNNEKVALGRALFFDERLSKNNKISCASCHQLTTNGADNKALSNGVEGQKTATRTPTVYNAVFNIRQTWSGARIDLFDQVDAPITNPKEHGTTWSEVIAKLSTDKELTAKFNRIYQSPISQQNIQHAIAEFEQSLVTTNAPFDRWLQGEQNAIDNQTKQGYQLFKRYGCISCHQGRNVGGNMFSKIGHFGNYFQDRGGEITEADLGRYMVTKKPYDKHVFKVPSLRLSSLQTHFFHDGSQDNLSDAIRVMAKYQLGRAIPEQDIQLIRAFLTSLVGQHPELTSPHEAE</sequence>
<keyword evidence="2 8" id="KW-0349">Heme</keyword>
<dbReference type="AlphaFoldDB" id="A0A0S2K695"/>
<evidence type="ECO:0000256" key="4">
    <source>
        <dbReference type="ARBA" id="ARBA00022729"/>
    </source>
</evidence>
<evidence type="ECO:0000256" key="3">
    <source>
        <dbReference type="ARBA" id="ARBA00022723"/>
    </source>
</evidence>
<name>A0A0S2K695_9GAMM</name>
<dbReference type="KEGG" id="pphe:PP2015_3461"/>
<gene>
    <name evidence="11" type="ORF">PP2015_3461</name>
</gene>
<dbReference type="Gene3D" id="1.10.760.10">
    <property type="entry name" value="Cytochrome c-like domain"/>
    <property type="match status" value="2"/>
</dbReference>
<keyword evidence="11" id="KW-0575">Peroxidase</keyword>
<dbReference type="InterPro" id="IPR004852">
    <property type="entry name" value="Di-haem_cyt_c_peroxidsae"/>
</dbReference>
<dbReference type="GO" id="GO:0009055">
    <property type="term" value="F:electron transfer activity"/>
    <property type="evidence" value="ECO:0007669"/>
    <property type="project" value="InterPro"/>
</dbReference>
<evidence type="ECO:0000259" key="10">
    <source>
        <dbReference type="PROSITE" id="PS51007"/>
    </source>
</evidence>
<evidence type="ECO:0000313" key="11">
    <source>
        <dbReference type="EMBL" id="ALO43936.1"/>
    </source>
</evidence>
<evidence type="ECO:0000256" key="8">
    <source>
        <dbReference type="PIRSR" id="PIRSR000294-1"/>
    </source>
</evidence>
<dbReference type="PANTHER" id="PTHR30600">
    <property type="entry name" value="CYTOCHROME C PEROXIDASE-RELATED"/>
    <property type="match status" value="1"/>
</dbReference>
<evidence type="ECO:0000256" key="7">
    <source>
        <dbReference type="ARBA" id="ARBA00023004"/>
    </source>
</evidence>
<accession>A0A0S2K695</accession>
<evidence type="ECO:0000256" key="2">
    <source>
        <dbReference type="ARBA" id="ARBA00022617"/>
    </source>
</evidence>
<dbReference type="GO" id="GO:0042597">
    <property type="term" value="C:periplasmic space"/>
    <property type="evidence" value="ECO:0007669"/>
    <property type="project" value="UniProtKB-SubCell"/>
</dbReference>
<comment type="subcellular location">
    <subcellularLocation>
        <location evidence="1">Periplasm</location>
    </subcellularLocation>
</comment>
<dbReference type="OrthoDB" id="9805202at2"/>
<feature type="binding site" description="axial binding residue" evidence="9">
    <location>
        <position position="206"/>
    </location>
    <ligand>
        <name>heme c</name>
        <dbReference type="ChEBI" id="CHEBI:61717"/>
        <label>2</label>
    </ligand>
    <ligandPart>
        <name>Fe</name>
        <dbReference type="ChEBI" id="CHEBI:18248"/>
    </ligandPart>
</feature>
<dbReference type="Pfam" id="PF03150">
    <property type="entry name" value="CCP_MauG"/>
    <property type="match status" value="1"/>
</dbReference>
<feature type="binding site" description="axial binding residue" evidence="9">
    <location>
        <position position="63"/>
    </location>
    <ligand>
        <name>heme c</name>
        <dbReference type="ChEBI" id="CHEBI:61717"/>
        <label>1</label>
    </ligand>
    <ligandPart>
        <name>Fe</name>
        <dbReference type="ChEBI" id="CHEBI:18248"/>
    </ligandPart>
</feature>
<feature type="binding site" description="covalent" evidence="8">
    <location>
        <position position="62"/>
    </location>
    <ligand>
        <name>heme c</name>
        <dbReference type="ChEBI" id="CHEBI:61717"/>
        <label>1</label>
    </ligand>
</feature>
<dbReference type="PANTHER" id="PTHR30600:SF7">
    <property type="entry name" value="CYTOCHROME C PEROXIDASE-RELATED"/>
    <property type="match status" value="1"/>
</dbReference>
<evidence type="ECO:0000256" key="1">
    <source>
        <dbReference type="ARBA" id="ARBA00004418"/>
    </source>
</evidence>
<dbReference type="InterPro" id="IPR009056">
    <property type="entry name" value="Cyt_c-like_dom"/>
</dbReference>
<feature type="domain" description="Cytochrome c" evidence="10">
    <location>
        <begin position="188"/>
        <end position="308"/>
    </location>
</feature>
<dbReference type="SUPFAM" id="SSF46626">
    <property type="entry name" value="Cytochrome c"/>
    <property type="match status" value="2"/>
</dbReference>
<evidence type="ECO:0000256" key="6">
    <source>
        <dbReference type="ARBA" id="ARBA00023002"/>
    </source>
</evidence>
<evidence type="ECO:0000256" key="9">
    <source>
        <dbReference type="PIRSR" id="PIRSR000294-2"/>
    </source>
</evidence>
<protein>
    <submittedName>
        <fullName evidence="11">Cytochrome-c peroxidase</fullName>
    </submittedName>
</protein>
<dbReference type="GO" id="GO:0046872">
    <property type="term" value="F:metal ion binding"/>
    <property type="evidence" value="ECO:0007669"/>
    <property type="project" value="UniProtKB-KW"/>
</dbReference>
<dbReference type="RefSeq" id="WP_058031772.1">
    <property type="nucleotide sequence ID" value="NZ_CP013188.1"/>
</dbReference>
<dbReference type="Proteomes" id="UP000061457">
    <property type="component" value="Chromosome II"/>
</dbReference>
<keyword evidence="4" id="KW-0732">Signal</keyword>
<organism evidence="11 12">
    <name type="scientific">Pseudoalteromonas phenolica</name>
    <dbReference type="NCBI Taxonomy" id="161398"/>
    <lineage>
        <taxon>Bacteria</taxon>
        <taxon>Pseudomonadati</taxon>
        <taxon>Pseudomonadota</taxon>
        <taxon>Gammaproteobacteria</taxon>
        <taxon>Alteromonadales</taxon>
        <taxon>Pseudoalteromonadaceae</taxon>
        <taxon>Pseudoalteromonas</taxon>
    </lineage>
</organism>
<evidence type="ECO:0000256" key="5">
    <source>
        <dbReference type="ARBA" id="ARBA00022764"/>
    </source>
</evidence>
<proteinExistence type="predicted"/>